<protein>
    <submittedName>
        <fullName evidence="2">Uncharacterized protein</fullName>
    </submittedName>
</protein>
<dbReference type="RefSeq" id="WP_077114581.1">
    <property type="nucleotide sequence ID" value="NZ_MUKP01000010.1"/>
</dbReference>
<name>A0A1W0BEI1_9NOCA</name>
<sequence length="453" mass="46131">MSNETSAVPGILGTDLGISPDAVNARVYAQQNLSGAENLGTQLSHDGQDPPYITRMEHFEGIPHQEIYDKAQTMHPGVMQDLGDTYVEISNTLSGGLLGAHLAINRALSDGLEGEFATGAAEATKRFYDQATDVQEVIHNVGRRLKAAAYGAEVVKLSVQKPPSGTATGAPPGTATTDLPPNLAALGDAMLTVAAPSDASALERAKEEQRQLAIHVMNTVYKPTYQPAGEGVPTFVPVQAPGDNPTGPVPGSTTTSSSPGNNQPGPGSNTPGSPENGQPEGEQPGSEDPQTTAANTNQNSTGQNTQQTGTPTTTGTPTGDPQRNTTTTAGVPGVPSTPGRPSSPGGPGNNPQAPGPGRSIPGTPTAPGVPGAATPATPAAAATAAGRPMTGMPGMMSPGAARRGGDDENERKTPDYLITNREEELFGRQPGTVPEALGADAPANRPAEGSDYR</sequence>
<dbReference type="STRING" id="1538463.B0T36_00680"/>
<evidence type="ECO:0000256" key="1">
    <source>
        <dbReference type="SAM" id="MobiDB-lite"/>
    </source>
</evidence>
<comment type="caution">
    <text evidence="2">The sequence shown here is derived from an EMBL/GenBank/DDBJ whole genome shotgun (WGS) entry which is preliminary data.</text>
</comment>
<feature type="compositionally biased region" description="Low complexity" evidence="1">
    <location>
        <begin position="288"/>
        <end position="322"/>
    </location>
</feature>
<keyword evidence="3" id="KW-1185">Reference proteome</keyword>
<reference evidence="2 3" key="1">
    <citation type="journal article" date="2016" name="Antonie Van Leeuwenhoek">
        <title>Nocardia donostiensis sp. nov., isolated from human respiratory specimens.</title>
        <authorList>
            <person name="Ercibengoa M."/>
            <person name="Bell M."/>
            <person name="Marimon J.M."/>
            <person name="Humrighouse B."/>
            <person name="Klenk H.P."/>
            <person name="Potter G."/>
            <person name="Perez-Trallero E."/>
        </authorList>
    </citation>
    <scope>NUCLEOTIDE SEQUENCE [LARGE SCALE GENOMIC DNA]</scope>
    <source>
        <strain evidence="2 3">X1655</strain>
    </source>
</reference>
<feature type="compositionally biased region" description="Low complexity" evidence="1">
    <location>
        <begin position="244"/>
        <end position="262"/>
    </location>
</feature>
<accession>A0A1W0BEI1</accession>
<dbReference type="Proteomes" id="UP000188836">
    <property type="component" value="Unassembled WGS sequence"/>
</dbReference>
<feature type="compositionally biased region" description="Low complexity" evidence="1">
    <location>
        <begin position="162"/>
        <end position="180"/>
    </location>
</feature>
<dbReference type="AlphaFoldDB" id="A0A1W0BEI1"/>
<dbReference type="OrthoDB" id="4535522at2"/>
<organism evidence="2 3">
    <name type="scientific">Nocardia donostiensis</name>
    <dbReference type="NCBI Taxonomy" id="1538463"/>
    <lineage>
        <taxon>Bacteria</taxon>
        <taxon>Bacillati</taxon>
        <taxon>Actinomycetota</taxon>
        <taxon>Actinomycetes</taxon>
        <taxon>Mycobacteriales</taxon>
        <taxon>Nocardiaceae</taxon>
        <taxon>Nocardia</taxon>
    </lineage>
</organism>
<feature type="region of interest" description="Disordered" evidence="1">
    <location>
        <begin position="161"/>
        <end position="180"/>
    </location>
</feature>
<proteinExistence type="predicted"/>
<evidence type="ECO:0000313" key="2">
    <source>
        <dbReference type="EMBL" id="ONM50600.1"/>
    </source>
</evidence>
<dbReference type="EMBL" id="MUMY01000001">
    <property type="protein sequence ID" value="ONM50600.1"/>
    <property type="molecule type" value="Genomic_DNA"/>
</dbReference>
<feature type="compositionally biased region" description="Polar residues" evidence="1">
    <location>
        <begin position="263"/>
        <end position="276"/>
    </location>
</feature>
<gene>
    <name evidence="2" type="ORF">B0T46_01490</name>
</gene>
<feature type="compositionally biased region" description="Low complexity" evidence="1">
    <location>
        <begin position="330"/>
        <end position="401"/>
    </location>
</feature>
<feature type="compositionally biased region" description="Basic and acidic residues" evidence="1">
    <location>
        <begin position="403"/>
        <end position="426"/>
    </location>
</feature>
<feature type="region of interest" description="Disordered" evidence="1">
    <location>
        <begin position="232"/>
        <end position="453"/>
    </location>
</feature>
<evidence type="ECO:0000313" key="3">
    <source>
        <dbReference type="Proteomes" id="UP000188836"/>
    </source>
</evidence>